<evidence type="ECO:0000313" key="2">
    <source>
        <dbReference type="EMBL" id="UQZ83179.1"/>
    </source>
</evidence>
<organism evidence="2 3">
    <name type="scientific">Paenibacillus konkukensis</name>
    <dbReference type="NCBI Taxonomy" id="2020716"/>
    <lineage>
        <taxon>Bacteria</taxon>
        <taxon>Bacillati</taxon>
        <taxon>Bacillota</taxon>
        <taxon>Bacilli</taxon>
        <taxon>Bacillales</taxon>
        <taxon>Paenibacillaceae</taxon>
        <taxon>Paenibacillus</taxon>
    </lineage>
</organism>
<gene>
    <name evidence="2" type="ORF">SK3146_02340</name>
</gene>
<sequence>MGNKAKFSAIFIVAIALILGIMFFKPLQQPEEEAAMLHKTIESDEVKNVRMGVVVLKGTTFQQQDAGLSKQEADQFRTLFNAVPADKVREVQQVNPAIVAGVVFDLQSNTEVRIQYDDKEIYVTRTDKRGQKKYIVDDPEMKEFFDERMKQTKNAVLKE</sequence>
<dbReference type="Proteomes" id="UP001057134">
    <property type="component" value="Chromosome"/>
</dbReference>
<keyword evidence="1" id="KW-0812">Transmembrane</keyword>
<reference evidence="2" key="2">
    <citation type="journal article" date="2021" name="J Anim Sci Technol">
        <title>Complete genome sequence of Paenibacillus konkukensis sp. nov. SK3146 as a potential probiotic strain.</title>
        <authorList>
            <person name="Jung H.I."/>
            <person name="Park S."/>
            <person name="Niu K.M."/>
            <person name="Lee S.W."/>
            <person name="Kothari D."/>
            <person name="Yi K.J."/>
            <person name="Kim S.K."/>
        </authorList>
    </citation>
    <scope>NUCLEOTIDE SEQUENCE</scope>
    <source>
        <strain evidence="2">SK3146</strain>
    </source>
</reference>
<reference evidence="2" key="1">
    <citation type="submission" date="2018-02" db="EMBL/GenBank/DDBJ databases">
        <authorList>
            <person name="Kim S.-K."/>
            <person name="Jung H.-I."/>
            <person name="Lee S.-W."/>
        </authorList>
    </citation>
    <scope>NUCLEOTIDE SEQUENCE</scope>
    <source>
        <strain evidence="2">SK3146</strain>
    </source>
</reference>
<dbReference type="EMBL" id="CP027059">
    <property type="protein sequence ID" value="UQZ83179.1"/>
    <property type="molecule type" value="Genomic_DNA"/>
</dbReference>
<accession>A0ABY4RNA2</accession>
<evidence type="ECO:0000313" key="3">
    <source>
        <dbReference type="Proteomes" id="UP001057134"/>
    </source>
</evidence>
<evidence type="ECO:0000256" key="1">
    <source>
        <dbReference type="SAM" id="Phobius"/>
    </source>
</evidence>
<keyword evidence="1" id="KW-1133">Transmembrane helix</keyword>
<protein>
    <submittedName>
        <fullName evidence="2">Uncharacterized protein</fullName>
    </submittedName>
</protein>
<proteinExistence type="predicted"/>
<dbReference type="RefSeq" id="WP_249865239.1">
    <property type="nucleotide sequence ID" value="NZ_CP027059.1"/>
</dbReference>
<feature type="transmembrane region" description="Helical" evidence="1">
    <location>
        <begin position="7"/>
        <end position="24"/>
    </location>
</feature>
<keyword evidence="1" id="KW-0472">Membrane</keyword>
<keyword evidence="3" id="KW-1185">Reference proteome</keyword>
<name>A0ABY4RNA2_9BACL</name>